<evidence type="ECO:0000256" key="1">
    <source>
        <dbReference type="SAM" id="MobiDB-lite"/>
    </source>
</evidence>
<feature type="compositionally biased region" description="Acidic residues" evidence="1">
    <location>
        <begin position="1563"/>
        <end position="1583"/>
    </location>
</feature>
<sequence length="2329" mass="250518">MARTQQTARKSTGGQARRKQIAHVNSSAPLAHETASDPTEAEREDANLEETLLLAPSKAAVLEGLSVTSADRQYFEAILLLHRMKDQSTTNEGDVEAVLTAAKTLEAKYSRARATRLRHRLHLYLLERDDNRAYDYLAKELQLHCTAVAPENSERYDNDAESNTITFDVESIINEKVRSLVYCMTVSDPNELALDYQGVNVLSCLTPLTRENVFRALVRGSDDYGFSASQKRCVLQAFVSHRLLEWTDFPEYVDYLGSHLVSVDMTEIDATRVDSFRLSLAQLETLFARHESLARNTSFALQYAATLRSKYPATHQEREYLEAALASLERFQAPTTPLRFALLHHLLREVQYSTDAATVLRTYAAIARAAPYASPAHRHAATVHDVVFFDNASRALFPGAATAKHLALDEVTKRLGLAPISQAADESLLKSLLAMLLPREPDLLAALAPFLDAAFLETQYAIAMLYSGRGTRAEFEGRLSDTDVRRKVFESSDVRFAESNPETFAPGAPVALRLLVKNTPAITLQLFELNVSDSFRRTFAPIRSDVSLEGLLPNEERTVRFDGVPSHVRSEHVVEFASLSAAHRGVFVVEVVGANVSCRAVIRKGHVRFVATCSPRGHEFRVFDEAQARVTTFEVAVRDPHNAATVTTVASTREGVAVLPYFSARDDAVSVPSKYPVYVGVAGFGVLGTFAYCEEAYELRARFGIDSEQLVPGTRATVLLRAVLYLNGAVVPTSLLQGALWTIESTSQTGTVSRKELRNPPRFSDATDVMATIDIPTDAVTLQLTVAAAVVAPAGASVRSSRLRRVEHTQSFALHRSTTFDAALFAVHLQRAGDGFALIALGHNGEPVANASLAVKVRHQSLDEPIERTGVTNAQGQVLLGPLTDCMEVQATTKSGGHWVWSVPDATNHSWLERQLSRSAPPVHTVVGETAVLPLPPRTEAVLPDWLARGWITLMQHLDNKEPCAQVADPTRDAATVAVGDGASLTFVARVAGKYAVVLKPLGVEVVVCVASAVLAEGTGGVRLLAAGESLVAGLSAARPVTVAALATTPTAVTVTLRQATPTTRVHVILKRFVGRAGAGAFLGTSPLAAAATTTEAYPTSDYFASKRISDEYAYVLGRRAYAHANPASALLQGSLLPRPSLLLHPYAVDETESQRLADTKQGEAYSYPSRINPKCATARGFPMSRMAVCPMPKSPMPNTTFLANASVVVANLVPTSDGVVELLLAPLHLVGSYEVVVLAVDGETVASRQAGLKASGDATPLRDTRLAPAEALGRTPEAHFVQVRGHRCLAPGASIALPCVAAAKFEVYESLEHALSLMDALTGRTMRLHDFLTTWRGLDAGRKTQLYGEHASDELNVYLLKKDPAYFSAVVAPHLEAKIAKSFVDHYVLGHVVVLQAIFDSPVKLERLSIVEKLLLAERLPAPAANALLAYVVRVLEGYADESTHTKLPSLFEHILVAKNDADADADVTAPDDDPANMPASGPFGCPPPPMSASMPCSEGFSFGAPATATAFGGFGYASSAMTPFGTQGFGAPAALPLPASAFSDGGMETDFVAMSAPATADSDDYDMCNDSSDDEDEDETMDAAGTDEPTPTDAAARPSKPYKAPGATKKLHEKRYFDGTSKPQRARGGILPPSSAISRRLWAEGAMNHFWLDYARHLQAQSPAPFTSAYFPEAHSCFAEVLLAMAVLDLPLTSAATSVETTSTTVTVTAGAHPAIVYFEDLQRQTDVRVPDTVAAQAANLIVTQTLFLPSASDVGAGVLQPVAEAVVQTQYGCQVTVSNLSPRPVRGVQLLLQIPEGAVPLAADGFYTRSATFDLGGNETETVLFYFYFPAPGTFAHFGAHVALQDTTVRWAPTTTIAVAAARKRVDTTSWTDVVARGTTADVLRFLEAHAKLEALDWNALDWRLADRACYDAVSALLRTRLLHVPSVAQFAVQHRDREALRNVALRSPSFVTATGPGVAGIEVLGGEETLHAALELAEFSPLLPRRVHTMGGQKAPLNKELQAHYEALCAKLALLPALNSLHRLAITACLVALHRVDAAMAVFAAVDATAVPALQYDYMAAYLAFFGTDAAFPAARAAVTKYAAYPDARWRSRFDAVGAQLAALDALGQRAVAADSKADDVGIALTVHRDRVEITQKGRRVTHADVRFYPVDVEVLFSTEPFGATTAQASAVALVQPRVAVAVAVAPHATTTVAIPMELQALQMMVVLAPRGFPELDVTKPHFCDSMEVDVAVEDGRLQVFAAGRPLARAYVKVFAQTKAGAKGRFYKDGYTDVVGCFDYFGINDTKLLLQVKALAVLIVHAEHGAVVRQLPPPPAIVAATADEL</sequence>
<feature type="region of interest" description="Disordered" evidence="1">
    <location>
        <begin position="1558"/>
        <end position="1610"/>
    </location>
</feature>
<dbReference type="STRING" id="1202772.A0A1V9ZNM9"/>
<proteinExistence type="predicted"/>
<protein>
    <submittedName>
        <fullName evidence="2">Uncharacterized protein</fullName>
    </submittedName>
</protein>
<dbReference type="OrthoDB" id="72784at2759"/>
<evidence type="ECO:0000313" key="3">
    <source>
        <dbReference type="Proteomes" id="UP000243579"/>
    </source>
</evidence>
<comment type="caution">
    <text evidence="2">The sequence shown here is derived from an EMBL/GenBank/DDBJ whole genome shotgun (WGS) entry which is preliminary data.</text>
</comment>
<organism evidence="2 3">
    <name type="scientific">Achlya hypogyna</name>
    <name type="common">Oomycete</name>
    <name type="synonym">Protoachlya hypogyna</name>
    <dbReference type="NCBI Taxonomy" id="1202772"/>
    <lineage>
        <taxon>Eukaryota</taxon>
        <taxon>Sar</taxon>
        <taxon>Stramenopiles</taxon>
        <taxon>Oomycota</taxon>
        <taxon>Saprolegniomycetes</taxon>
        <taxon>Saprolegniales</taxon>
        <taxon>Achlyaceae</taxon>
        <taxon>Achlya</taxon>
    </lineage>
</organism>
<evidence type="ECO:0000313" key="2">
    <source>
        <dbReference type="EMBL" id="OQR99583.1"/>
    </source>
</evidence>
<reference evidence="2 3" key="1">
    <citation type="journal article" date="2014" name="Genome Biol. Evol.">
        <title>The secreted proteins of Achlya hypogyna and Thraustotheca clavata identify the ancestral oomycete secretome and reveal gene acquisitions by horizontal gene transfer.</title>
        <authorList>
            <person name="Misner I."/>
            <person name="Blouin N."/>
            <person name="Leonard G."/>
            <person name="Richards T.A."/>
            <person name="Lane C.E."/>
        </authorList>
    </citation>
    <scope>NUCLEOTIDE SEQUENCE [LARGE SCALE GENOMIC DNA]</scope>
    <source>
        <strain evidence="2 3">ATCC 48635</strain>
    </source>
</reference>
<name>A0A1V9ZNM9_ACHHY</name>
<feature type="compositionally biased region" description="Polar residues" evidence="1">
    <location>
        <begin position="1"/>
        <end position="14"/>
    </location>
</feature>
<feature type="region of interest" description="Disordered" evidence="1">
    <location>
        <begin position="1467"/>
        <end position="1488"/>
    </location>
</feature>
<keyword evidence="3" id="KW-1185">Reference proteome</keyword>
<dbReference type="EMBL" id="JNBR01000052">
    <property type="protein sequence ID" value="OQR99583.1"/>
    <property type="molecule type" value="Genomic_DNA"/>
</dbReference>
<accession>A0A1V9ZNM9</accession>
<gene>
    <name evidence="2" type="ORF">ACHHYP_05542</name>
</gene>
<dbReference type="Proteomes" id="UP000243579">
    <property type="component" value="Unassembled WGS sequence"/>
</dbReference>
<feature type="region of interest" description="Disordered" evidence="1">
    <location>
        <begin position="1"/>
        <end position="43"/>
    </location>
</feature>
<feature type="compositionally biased region" description="Acidic residues" evidence="1">
    <location>
        <begin position="1467"/>
        <end position="1476"/>
    </location>
</feature>